<protein>
    <submittedName>
        <fullName evidence="2">Uncharacterized protein</fullName>
    </submittedName>
</protein>
<sequence length="237" mass="27163">MIIFRDSIIGDIVEGNLQEPSAVAVCDPGKTIAILDNRGIRLFDYRNEQFLAVVQLNRSYRGLGCTVRGDFVTVRRMHNGGIVEIYSGTKENTLITSFPYYAPPPFHGSRQINPNPSFIDVSMDRVIVTDLVINLNKDELFNDSWMETHLDIFALSRELNLMRMYFDKNGKFKHAVAFDDTFAYASGIAINSHHELMVCDRRRNMCKLYKLTGRQAINTYGAKYSYYGQRYNGSRRS</sequence>
<evidence type="ECO:0000313" key="1">
    <source>
        <dbReference type="Proteomes" id="UP000887540"/>
    </source>
</evidence>
<dbReference type="SUPFAM" id="SSF75011">
    <property type="entry name" value="3-carboxy-cis,cis-mucoante lactonizing enzyme"/>
    <property type="match status" value="1"/>
</dbReference>
<dbReference type="Proteomes" id="UP000887540">
    <property type="component" value="Unplaced"/>
</dbReference>
<keyword evidence="1" id="KW-1185">Reference proteome</keyword>
<organism evidence="1 2">
    <name type="scientific">Acrobeloides nanus</name>
    <dbReference type="NCBI Taxonomy" id="290746"/>
    <lineage>
        <taxon>Eukaryota</taxon>
        <taxon>Metazoa</taxon>
        <taxon>Ecdysozoa</taxon>
        <taxon>Nematoda</taxon>
        <taxon>Chromadorea</taxon>
        <taxon>Rhabditida</taxon>
        <taxon>Tylenchina</taxon>
        <taxon>Cephalobomorpha</taxon>
        <taxon>Cephaloboidea</taxon>
        <taxon>Cephalobidae</taxon>
        <taxon>Acrobeloides</taxon>
    </lineage>
</organism>
<reference evidence="2" key="1">
    <citation type="submission" date="2022-11" db="UniProtKB">
        <authorList>
            <consortium name="WormBaseParasite"/>
        </authorList>
    </citation>
    <scope>IDENTIFICATION</scope>
</reference>
<name>A0A914EHT4_9BILA</name>
<proteinExistence type="predicted"/>
<dbReference type="PANTHER" id="PTHR40326:SF1">
    <property type="entry name" value="RING-TYPE DOMAIN-CONTAINING PROTEIN-RELATED"/>
    <property type="match status" value="1"/>
</dbReference>
<dbReference type="PANTHER" id="PTHR40326">
    <property type="entry name" value="PROTEIN CBG10816"/>
    <property type="match status" value="1"/>
</dbReference>
<dbReference type="AlphaFoldDB" id="A0A914EHT4"/>
<dbReference type="WBParaSite" id="ACRNAN_scaffold786.g28101.t1">
    <property type="protein sequence ID" value="ACRNAN_scaffold786.g28101.t1"/>
    <property type="gene ID" value="ACRNAN_scaffold786.g28101"/>
</dbReference>
<evidence type="ECO:0000313" key="2">
    <source>
        <dbReference type="WBParaSite" id="ACRNAN_scaffold786.g28101.t1"/>
    </source>
</evidence>
<accession>A0A914EHT4</accession>